<proteinExistence type="inferred from homology"/>
<dbReference type="GO" id="GO:0016787">
    <property type="term" value="F:hydrolase activity"/>
    <property type="evidence" value="ECO:0007669"/>
    <property type="project" value="TreeGrafter"/>
</dbReference>
<dbReference type="PANTHER" id="PTHR31885">
    <property type="entry name" value="GH04784P"/>
    <property type="match status" value="1"/>
</dbReference>
<comment type="caution">
    <text evidence="7">The sequence shown here is derived from an EMBL/GenBank/DDBJ whole genome shotgun (WGS) entry which is preliminary data.</text>
</comment>
<comment type="subcellular location">
    <subcellularLocation>
        <location evidence="1">Membrane</location>
        <topology evidence="1">Multi-pass membrane protein</topology>
    </subcellularLocation>
</comment>
<feature type="transmembrane region" description="Helical" evidence="6">
    <location>
        <begin position="112"/>
        <end position="130"/>
    </location>
</feature>
<evidence type="ECO:0008006" key="9">
    <source>
        <dbReference type="Google" id="ProtNLM"/>
    </source>
</evidence>
<organism evidence="7 8">
    <name type="scientific">Aurantiacibacter luteus</name>
    <dbReference type="NCBI Taxonomy" id="1581420"/>
    <lineage>
        <taxon>Bacteria</taxon>
        <taxon>Pseudomonadati</taxon>
        <taxon>Pseudomonadota</taxon>
        <taxon>Alphaproteobacteria</taxon>
        <taxon>Sphingomonadales</taxon>
        <taxon>Erythrobacteraceae</taxon>
        <taxon>Aurantiacibacter</taxon>
    </lineage>
</organism>
<feature type="transmembrane region" description="Helical" evidence="6">
    <location>
        <begin position="161"/>
        <end position="181"/>
    </location>
</feature>
<evidence type="ECO:0000313" key="8">
    <source>
        <dbReference type="Proteomes" id="UP000053464"/>
    </source>
</evidence>
<keyword evidence="4 6" id="KW-1133">Transmembrane helix</keyword>
<reference evidence="7 8" key="1">
    <citation type="submission" date="2015-04" db="EMBL/GenBank/DDBJ databases">
        <title>The draft genome sequence of Erythrobacter luteus KA37.</title>
        <authorList>
            <person name="Zhuang L."/>
            <person name="Liu Y."/>
            <person name="Shao Z."/>
        </authorList>
    </citation>
    <scope>NUCLEOTIDE SEQUENCE [LARGE SCALE GENOMIC DNA]</scope>
    <source>
        <strain evidence="7 8">KA37</strain>
    </source>
</reference>
<evidence type="ECO:0000313" key="7">
    <source>
        <dbReference type="EMBL" id="KLE35490.1"/>
    </source>
</evidence>
<dbReference type="RefSeq" id="WP_047002892.1">
    <property type="nucleotide sequence ID" value="NZ_LBHB01000001.1"/>
</dbReference>
<accession>A0A0G9MXR5</accession>
<evidence type="ECO:0000256" key="1">
    <source>
        <dbReference type="ARBA" id="ARBA00004141"/>
    </source>
</evidence>
<dbReference type="PATRIC" id="fig|1581420.6.peg.695"/>
<protein>
    <recommendedName>
        <fullName evidence="9">Lysoplasmalogenase</fullName>
    </recommendedName>
</protein>
<dbReference type="EMBL" id="LBHB01000001">
    <property type="protein sequence ID" value="KLE35490.1"/>
    <property type="molecule type" value="Genomic_DNA"/>
</dbReference>
<feature type="transmembrane region" description="Helical" evidence="6">
    <location>
        <begin position="136"/>
        <end position="154"/>
    </location>
</feature>
<feature type="transmembrane region" description="Helical" evidence="6">
    <location>
        <begin position="12"/>
        <end position="28"/>
    </location>
</feature>
<evidence type="ECO:0000256" key="5">
    <source>
        <dbReference type="ARBA" id="ARBA00023136"/>
    </source>
</evidence>
<dbReference type="AlphaFoldDB" id="A0A0G9MXR5"/>
<dbReference type="OrthoDB" id="7390032at2"/>
<evidence type="ECO:0000256" key="2">
    <source>
        <dbReference type="ARBA" id="ARBA00007375"/>
    </source>
</evidence>
<evidence type="ECO:0000256" key="6">
    <source>
        <dbReference type="SAM" id="Phobius"/>
    </source>
</evidence>
<gene>
    <name evidence="7" type="ORF">AAW00_03430</name>
</gene>
<keyword evidence="3 6" id="KW-0812">Transmembrane</keyword>
<dbReference type="Proteomes" id="UP000053464">
    <property type="component" value="Unassembled WGS sequence"/>
</dbReference>
<keyword evidence="8" id="KW-1185">Reference proteome</keyword>
<dbReference type="STRING" id="1581420.AAW00_03430"/>
<keyword evidence="5 6" id="KW-0472">Membrane</keyword>
<feature type="transmembrane region" description="Helical" evidence="6">
    <location>
        <begin position="193"/>
        <end position="213"/>
    </location>
</feature>
<dbReference type="PANTHER" id="PTHR31885:SF6">
    <property type="entry name" value="GH04784P"/>
    <property type="match status" value="1"/>
</dbReference>
<name>A0A0G9MXR5_9SPHN</name>
<feature type="transmembrane region" description="Helical" evidence="6">
    <location>
        <begin position="83"/>
        <end position="100"/>
    </location>
</feature>
<dbReference type="InterPro" id="IPR012506">
    <property type="entry name" value="TMEM86B-like"/>
</dbReference>
<dbReference type="Pfam" id="PF07947">
    <property type="entry name" value="YhhN"/>
    <property type="match status" value="1"/>
</dbReference>
<feature type="transmembrane region" description="Helical" evidence="6">
    <location>
        <begin position="60"/>
        <end position="77"/>
    </location>
</feature>
<comment type="similarity">
    <text evidence="2">Belongs to the TMEM86 family.</text>
</comment>
<feature type="transmembrane region" description="Helical" evidence="6">
    <location>
        <begin position="34"/>
        <end position="53"/>
    </location>
</feature>
<dbReference type="GO" id="GO:0016020">
    <property type="term" value="C:membrane"/>
    <property type="evidence" value="ECO:0007669"/>
    <property type="project" value="UniProtKB-SubCell"/>
</dbReference>
<evidence type="ECO:0000256" key="4">
    <source>
        <dbReference type="ARBA" id="ARBA00022989"/>
    </source>
</evidence>
<sequence length="231" mass="24918">MPRRALSEKRPYLLLSILAALAFYYLSASELPELYLIPLKGSACAFLAIYAWLRHGSKSARMLAGAMAIASVADMFMEMDIRVGGALFFVFHCVMLSLFLRHRGAPLEGADSLIFLALLLGTPLAAYWLVSVPGVAMPAAIYGLALGAMAAGAWASDYPRFTVGAGAVLFVVSDLLIFAGMGPLSGSPIPQYLVWPIYYLGQFLLTVGVMTNLRKRDPELRVVQGGRASVH</sequence>
<evidence type="ECO:0000256" key="3">
    <source>
        <dbReference type="ARBA" id="ARBA00022692"/>
    </source>
</evidence>